<comment type="caution">
    <text evidence="3">The sequence shown here is derived from an EMBL/GenBank/DDBJ whole genome shotgun (WGS) entry which is preliminary data.</text>
</comment>
<name>A0A084SYW9_9BACT</name>
<dbReference type="GO" id="GO:0003677">
    <property type="term" value="F:DNA binding"/>
    <property type="evidence" value="ECO:0007669"/>
    <property type="project" value="UniProtKB-KW"/>
</dbReference>
<protein>
    <submittedName>
        <fullName evidence="3">ATPase AAA</fullName>
    </submittedName>
</protein>
<dbReference type="RefSeq" id="WP_043391571.1">
    <property type="nucleotide sequence ID" value="NZ_JPMI01000045.1"/>
</dbReference>
<dbReference type="InterPro" id="IPR036390">
    <property type="entry name" value="WH_DNA-bd_sf"/>
</dbReference>
<sequence>MRPEYNAPPNPFNLENPSILDIAPPEPKSLEETGLKIGLLSDIALRYLYYQGTATGMDIAQELRLPWPGVIERVVDFLTAEKLVDLRGGKGFGRASVDFILTEKGREYTRGAIERSTYVGPAPIPIEQYNALITAQTEESPVISREDLVQGLAHLTVNADLMDKLGPAVNSGRSLFLYGPPGNGKTSLAEAISRMFGGEVFIPHCLEIDNQIIKVFDALNHIPITLESERDAQGRRATFEMDNRWQLCRRPAVVVGGELTLETLDLIYSPTARFYEAPFQVKANGGMLLIDDFGRQKVHPTDLLNRWIVPLEKRVDFLTLHTGKKFEIPFDQLLVFSTNLDPKELVDEAFLRRIKYKIEVTNPDEDVYREIFARVCEASGIPYVDQAVTYLFEHYYKPNNMQLRACHPRDLVQLIKDAARYRQIPPALSKDLLDQACEVFLVSL</sequence>
<gene>
    <name evidence="3" type="ORF">Q664_07775</name>
</gene>
<dbReference type="AlphaFoldDB" id="A0A084SYW9"/>
<evidence type="ECO:0000256" key="1">
    <source>
        <dbReference type="ARBA" id="ARBA00023125"/>
    </source>
</evidence>
<dbReference type="InterPro" id="IPR003593">
    <property type="entry name" value="AAA+_ATPase"/>
</dbReference>
<evidence type="ECO:0000313" key="4">
    <source>
        <dbReference type="Proteomes" id="UP000028547"/>
    </source>
</evidence>
<keyword evidence="1" id="KW-0238">DNA-binding</keyword>
<dbReference type="SUPFAM" id="SSF52540">
    <property type="entry name" value="P-loop containing nucleoside triphosphate hydrolases"/>
    <property type="match status" value="1"/>
</dbReference>
<dbReference type="InterPro" id="IPR003959">
    <property type="entry name" value="ATPase_AAA_core"/>
</dbReference>
<dbReference type="InterPro" id="IPR027417">
    <property type="entry name" value="P-loop_NTPase"/>
</dbReference>
<accession>A0A084SYW9</accession>
<dbReference type="GO" id="GO:0016887">
    <property type="term" value="F:ATP hydrolysis activity"/>
    <property type="evidence" value="ECO:0007669"/>
    <property type="project" value="InterPro"/>
</dbReference>
<dbReference type="Proteomes" id="UP000028547">
    <property type="component" value="Unassembled WGS sequence"/>
</dbReference>
<evidence type="ECO:0000259" key="2">
    <source>
        <dbReference type="SMART" id="SM00382"/>
    </source>
</evidence>
<dbReference type="Gene3D" id="3.40.50.300">
    <property type="entry name" value="P-loop containing nucleotide triphosphate hydrolases"/>
    <property type="match status" value="1"/>
</dbReference>
<dbReference type="Pfam" id="PF00004">
    <property type="entry name" value="AAA"/>
    <property type="match status" value="1"/>
</dbReference>
<evidence type="ECO:0000313" key="3">
    <source>
        <dbReference type="EMBL" id="KFA93654.1"/>
    </source>
</evidence>
<reference evidence="3 4" key="1">
    <citation type="submission" date="2014-07" db="EMBL/GenBank/DDBJ databases">
        <title>Draft Genome Sequence of Gephyronic Acid Producer, Cystobacter violaceus Strain Cb vi76.</title>
        <authorList>
            <person name="Stevens D.C."/>
            <person name="Young J."/>
            <person name="Carmichael R."/>
            <person name="Tan J."/>
            <person name="Taylor R.E."/>
        </authorList>
    </citation>
    <scope>NUCLEOTIDE SEQUENCE [LARGE SCALE GENOMIC DNA]</scope>
    <source>
        <strain evidence="3 4">Cb vi76</strain>
    </source>
</reference>
<dbReference type="EMBL" id="JPMI01000045">
    <property type="protein sequence ID" value="KFA93654.1"/>
    <property type="molecule type" value="Genomic_DNA"/>
</dbReference>
<dbReference type="GO" id="GO:0005524">
    <property type="term" value="F:ATP binding"/>
    <property type="evidence" value="ECO:0007669"/>
    <property type="project" value="InterPro"/>
</dbReference>
<dbReference type="SUPFAM" id="SSF46785">
    <property type="entry name" value="Winged helix' DNA-binding domain"/>
    <property type="match status" value="1"/>
</dbReference>
<organism evidence="3 4">
    <name type="scientific">Archangium violaceum Cb vi76</name>
    <dbReference type="NCBI Taxonomy" id="1406225"/>
    <lineage>
        <taxon>Bacteria</taxon>
        <taxon>Pseudomonadati</taxon>
        <taxon>Myxococcota</taxon>
        <taxon>Myxococcia</taxon>
        <taxon>Myxococcales</taxon>
        <taxon>Cystobacterineae</taxon>
        <taxon>Archangiaceae</taxon>
        <taxon>Archangium</taxon>
    </lineage>
</organism>
<proteinExistence type="predicted"/>
<feature type="domain" description="AAA+ ATPase" evidence="2">
    <location>
        <begin position="171"/>
        <end position="364"/>
    </location>
</feature>
<dbReference type="SMART" id="SM00382">
    <property type="entry name" value="AAA"/>
    <property type="match status" value="1"/>
</dbReference>